<reference evidence="1 2" key="1">
    <citation type="journal article" date="2014" name="Genome Biol. Evol.">
        <title>The secreted proteins of Achlya hypogyna and Thraustotheca clavata identify the ancestral oomycete secretome and reveal gene acquisitions by horizontal gene transfer.</title>
        <authorList>
            <person name="Misner I."/>
            <person name="Blouin N."/>
            <person name="Leonard G."/>
            <person name="Richards T.A."/>
            <person name="Lane C.E."/>
        </authorList>
    </citation>
    <scope>NUCLEOTIDE SEQUENCE [LARGE SCALE GENOMIC DNA]</scope>
    <source>
        <strain evidence="1 2">ATCC 34112</strain>
    </source>
</reference>
<proteinExistence type="predicted"/>
<organism evidence="1 2">
    <name type="scientific">Thraustotheca clavata</name>
    <dbReference type="NCBI Taxonomy" id="74557"/>
    <lineage>
        <taxon>Eukaryota</taxon>
        <taxon>Sar</taxon>
        <taxon>Stramenopiles</taxon>
        <taxon>Oomycota</taxon>
        <taxon>Saprolegniomycetes</taxon>
        <taxon>Saprolegniales</taxon>
        <taxon>Achlyaceae</taxon>
        <taxon>Thraustotheca</taxon>
    </lineage>
</organism>
<evidence type="ECO:0000313" key="2">
    <source>
        <dbReference type="Proteomes" id="UP000243217"/>
    </source>
</evidence>
<dbReference type="AlphaFoldDB" id="A0A1V9ZVV9"/>
<keyword evidence="2" id="KW-1185">Reference proteome</keyword>
<dbReference type="Proteomes" id="UP000243217">
    <property type="component" value="Unassembled WGS sequence"/>
</dbReference>
<dbReference type="EMBL" id="JNBS01001235">
    <property type="protein sequence ID" value="OQS02145.1"/>
    <property type="molecule type" value="Genomic_DNA"/>
</dbReference>
<name>A0A1V9ZVV9_9STRA</name>
<comment type="caution">
    <text evidence="1">The sequence shown here is derived from an EMBL/GenBank/DDBJ whole genome shotgun (WGS) entry which is preliminary data.</text>
</comment>
<accession>A0A1V9ZVV9</accession>
<evidence type="ECO:0000313" key="1">
    <source>
        <dbReference type="EMBL" id="OQS02145.1"/>
    </source>
</evidence>
<protein>
    <submittedName>
        <fullName evidence="1">Uncharacterized protein</fullName>
    </submittedName>
</protein>
<gene>
    <name evidence="1" type="ORF">THRCLA_21498</name>
</gene>
<sequence length="88" mass="10354">MNFYKFNKARNWYELRSYIKLNVRPVIKSLALEHGNGAPPHHSALQLIELGWSALKGCASRQMPQIQRLNKFGSVWRLHLNISRRKRL</sequence>